<protein>
    <submittedName>
        <fullName evidence="1">Uncharacterized protein</fullName>
    </submittedName>
</protein>
<dbReference type="eggNOG" id="ENOG5031QXD">
    <property type="taxonomic scope" value="Bacteria"/>
</dbReference>
<dbReference type="GeneID" id="51863053"/>
<dbReference type="PATRIC" id="fig|953739.5.peg.4677"/>
<proteinExistence type="predicted"/>
<sequence>MRARTLADLSAPLLALRLLGAEFGHLPAPTVEVSPIYPERLELTFHDDFAAFEAWREALNIAPKSVVHRVQCDGRTGVLRVHATFAGAQLQLTGFANVPAVEPVLAGSGVGS</sequence>
<evidence type="ECO:0000313" key="2">
    <source>
        <dbReference type="Proteomes" id="UP000006854"/>
    </source>
</evidence>
<name>F2R3C8_STRVP</name>
<dbReference type="AlphaFoldDB" id="F2R3C8"/>
<dbReference type="EMBL" id="FR845719">
    <property type="protein sequence ID" value="CCA55770.1"/>
    <property type="molecule type" value="Genomic_DNA"/>
</dbReference>
<gene>
    <name evidence="1" type="ordered locus">SVEN_2484</name>
</gene>
<dbReference type="Proteomes" id="UP000006854">
    <property type="component" value="Chromosome"/>
</dbReference>
<dbReference type="HOGENOM" id="CLU_166208_0_0_11"/>
<dbReference type="OrthoDB" id="3855658at2"/>
<dbReference type="STRING" id="953739.SVEN_2484"/>
<accession>F2R3C8</accession>
<dbReference type="RefSeq" id="WP_015033688.1">
    <property type="nucleotide sequence ID" value="NC_018750.1"/>
</dbReference>
<reference evidence="1 2" key="1">
    <citation type="journal article" date="2011" name="BMC Genomics">
        <title>Genome-wide analysis of the role of GlnR in Streptomyces venezuelae provides new insights into global nitrogen regulation in actinomycetes.</title>
        <authorList>
            <person name="Pullan S.T."/>
            <person name="Bibb M.J."/>
            <person name="Merrick M."/>
        </authorList>
    </citation>
    <scope>NUCLEOTIDE SEQUENCE [LARGE SCALE GENOMIC DNA]</scope>
    <source>
        <strain evidence="2">ATCC 10712 / CBS 650.69 / DSM 40230 / JCM 4526 / NBRC 13096 / PD 04745</strain>
    </source>
</reference>
<dbReference type="KEGG" id="sve:SVEN_2484"/>
<evidence type="ECO:0000313" key="1">
    <source>
        <dbReference type="EMBL" id="CCA55770.1"/>
    </source>
</evidence>
<organism evidence="1 2">
    <name type="scientific">Streptomyces venezuelae (strain ATCC 10712 / CBS 650.69 / DSM 40230 / JCM 4526 / NBRC 13096 / PD 04745)</name>
    <dbReference type="NCBI Taxonomy" id="953739"/>
    <lineage>
        <taxon>Bacteria</taxon>
        <taxon>Bacillati</taxon>
        <taxon>Actinomycetota</taxon>
        <taxon>Actinomycetes</taxon>
        <taxon>Kitasatosporales</taxon>
        <taxon>Streptomycetaceae</taxon>
        <taxon>Streptomyces</taxon>
    </lineage>
</organism>
<keyword evidence="2" id="KW-1185">Reference proteome</keyword>